<comment type="similarity">
    <text evidence="18">Belongs to the TRAFAC class myosin-kinesin ATPase superfamily. Kinesin family.</text>
</comment>
<dbReference type="Proteomes" id="UP000694890">
    <property type="component" value="Linkage group LG6"/>
</dbReference>
<feature type="domain" description="PH" evidence="21">
    <location>
        <begin position="1712"/>
        <end position="1810"/>
    </location>
</feature>
<evidence type="ECO:0000259" key="22">
    <source>
        <dbReference type="PROSITE" id="PS50067"/>
    </source>
</evidence>
<dbReference type="InterPro" id="IPR036961">
    <property type="entry name" value="Kinesin_motor_dom_sf"/>
</dbReference>
<dbReference type="InterPro" id="IPR001752">
    <property type="entry name" value="Kinesin_motor_dom"/>
</dbReference>
<dbReference type="Pfam" id="PF12423">
    <property type="entry name" value="KIF1B"/>
    <property type="match status" value="1"/>
</dbReference>
<evidence type="ECO:0000313" key="23">
    <source>
        <dbReference type="Proteomes" id="UP000694890"/>
    </source>
</evidence>
<dbReference type="Gene3D" id="2.30.29.30">
    <property type="entry name" value="Pleckstrin-homology domain (PH domain)/Phosphotyrosine-binding domain (PTB)"/>
    <property type="match status" value="1"/>
</dbReference>
<keyword evidence="9 19" id="KW-0175">Coiled coil</keyword>
<feature type="compositionally biased region" description="Low complexity" evidence="20">
    <location>
        <begin position="1635"/>
        <end position="1651"/>
    </location>
</feature>
<name>A0AAJ8DQF8_LATCA</name>
<proteinExistence type="inferred from homology"/>
<organism evidence="23 24">
    <name type="scientific">Lates calcarifer</name>
    <name type="common">Barramundi</name>
    <name type="synonym">Holocentrus calcarifer</name>
    <dbReference type="NCBI Taxonomy" id="8187"/>
    <lineage>
        <taxon>Eukaryota</taxon>
        <taxon>Metazoa</taxon>
        <taxon>Chordata</taxon>
        <taxon>Craniata</taxon>
        <taxon>Vertebrata</taxon>
        <taxon>Euteleostomi</taxon>
        <taxon>Actinopterygii</taxon>
        <taxon>Neopterygii</taxon>
        <taxon>Teleostei</taxon>
        <taxon>Neoteleostei</taxon>
        <taxon>Acanthomorphata</taxon>
        <taxon>Carangaria</taxon>
        <taxon>Carangaria incertae sedis</taxon>
        <taxon>Centropomidae</taxon>
        <taxon>Lates</taxon>
    </lineage>
</organism>
<reference evidence="24" key="1">
    <citation type="submission" date="2025-08" db="UniProtKB">
        <authorList>
            <consortium name="RefSeq"/>
        </authorList>
    </citation>
    <scope>IDENTIFICATION</scope>
    <source>
        <tissue evidence="24">Brain</tissue>
    </source>
</reference>
<evidence type="ECO:0000256" key="13">
    <source>
        <dbReference type="ARBA" id="ARBA00023235"/>
    </source>
</evidence>
<sequence length="1827" mass="205288">MSGASVKVAVRVRPFNSREMSKESKCIIQMQGNTTTILNPKAPKEPAKTFSFDYSYWSHTTPEDPCFASQNLVYNDIGKEMLAHAFEGYNVCIFAYGQTGAGKSYTMMGKQEEGQEGIIPMLCEDLFEKINDDCNKEELSYSVEVSYMEIYCERVRDLLNPKNKGNLRVREHPLLGPYVEDLSKLAVTSYTDIADLMDAGNKARTVAATNMNETSSRSHAVFTIVFTQRKHDSETDLSTEKVSKISLVDLAGSERADSTGAKGTRLKEGANINKSLTTLGKVISALAEVSKKKKKTDFIPYRDSVLTWLLRENLGGNSRTAMVAALSPADINYDETLSTLRYADRAKNIKCNAVINEDPNNKLVRELKDEVARLKELLRAQGLGDILDIDPMGDDCPGSGIKYLKDIQNNKHRYLVASENQRPGHFSTAPIGSLTASPSSGSLCSQGGLQSVSSIQERIMSTPGGEEAIERLKESEKIIAELNETWEEKLRKTEAIRMEREALLAEMGVAIREDGGTLGVFSPKKTPHLVNLNEDPLMSECLLYYIKDGITRVGQADAERRQDIVLSGAHIKEEHCIFRSERNANGDVIVMLVPCEGSETYVNGKRVEDAIQLRSGNRIIMGKNHVFRFNHPEQARAEREKTPSAETPVEPVDWTFAQRELLEKQGIDMKQEMEKRLTEMEILYKKEKEEADQLLEQQRLVYESKLQELQKQVETRSLVAETPDEEELEEEEEEEEPKLLGLPWTQHEFELAQWAFRKWRYHQFTSLRDQLWGNAVYLKEANAISVELKKKVQFQFVLLTDTLYSPLPPELLSPEPEKERDSRPFPRTVVAVEVQDLKNGATHYWSLDKLKQRLDQMREMYDRAGEMASTHQEDCEGTLTGNDPFYDRFHWFKLVGSSPIFHGCVNERLADRTPSPTFSTTDSEITEMADERQSEMSDLIDDEAFVDDTSSDAGTEEGSDIFSDGQDPFYDRSPWFILVGRAFVYLSNLLYPVPLVHRVAIVTEKGAVRGFLRVGVQAIAADEEAPDYGSGVRQSGTAKISFDDEYFKKNDFPSTVMTRSGLSLEELRIVEGQGQSSEVITPSEELNRINDMDLKLGNIADTKLSRGDGLAGQLEVGSIFTFRVTVLQASGILPEYADIFCQFNFLHRHDEAFSTEPLKNTGKGAPLGFYHVQNISVEVTESFIEYIKTKPIVFEVFGHYQQHPLHLHGQDLISPPTPSRKYYPIPMPLSKPVPATKLNTITKSNLGQCVSKYDLLVWFEISELEPTGEYIPAVVDHSGGLPCHGTYLLHQGIQRRITVTLIHEKGSELHWKDVRELVVGRIRNKAEVDDSAADAVLSLNIISAKNIKSSHNSNRTFYRFEAVWDSSLHNSLLLNRVTPYGEKIYMTLSAYLELDHCIQPAIITKDICMVFYSRDAKISPPRSLRNLFGSGYSKTPDCNRVTGIYELSLCKMSDTGSPGMQRRRRKVLDTSVAYVRGEENLAGWRPRGDSLILEHQWELEKMEQLHEVEKTRHLLLLREKLGEATPVGTAPTTKSLSESLSPSMSSGTLSTSTSISSQISSTTFESAITPSESSGYDSTDIESLVDREKELATKCLRLMTHTFNSEYNQVVNSISDCKLSDISPIGRDPSVTSFSSATLTPSSTCPSLSDSRCGSIDQKTPENSSRASSPSCSDYENFPMVPTLETSYLARAGKNEFLNLVPDIEEMRPGSVVSKKGFLSFMEPRSNSWVKHFVVVRRPYVFIYNSDKDPVERGVLNLSTAQVEYSEDQQAMLKTPNTFAVCTKHRGILLQANNEKDMNDWLYAFNPLLAGTIRSKLARRRSGLMKN</sequence>
<evidence type="ECO:0000256" key="6">
    <source>
        <dbReference type="ARBA" id="ARBA00022741"/>
    </source>
</evidence>
<dbReference type="SMART" id="SM00233">
    <property type="entry name" value="PH"/>
    <property type="match status" value="1"/>
</dbReference>
<evidence type="ECO:0000256" key="14">
    <source>
        <dbReference type="ARBA" id="ARBA00023329"/>
    </source>
</evidence>
<dbReference type="PROSITE" id="PS50003">
    <property type="entry name" value="PH_DOMAIN"/>
    <property type="match status" value="1"/>
</dbReference>
<evidence type="ECO:0000256" key="11">
    <source>
        <dbReference type="ARBA" id="ARBA00023175"/>
    </source>
</evidence>
<dbReference type="CDD" id="cd01365">
    <property type="entry name" value="KISc_KIF1A_KIF1B"/>
    <property type="match status" value="1"/>
</dbReference>
<dbReference type="PANTHER" id="PTHR47117:SF4">
    <property type="entry name" value="KINESIN-LIKE PROTEIN KIF1B ISOFORM X1"/>
    <property type="match status" value="1"/>
</dbReference>
<dbReference type="GO" id="GO:0030658">
    <property type="term" value="C:transport vesicle membrane"/>
    <property type="evidence" value="ECO:0007669"/>
    <property type="project" value="UniProtKB-SubCell"/>
</dbReference>
<dbReference type="PANTHER" id="PTHR47117">
    <property type="entry name" value="STAR-RELATED LIPID TRANSFER PROTEIN 9"/>
    <property type="match status" value="1"/>
</dbReference>
<dbReference type="InterPro" id="IPR000253">
    <property type="entry name" value="FHA_dom"/>
</dbReference>
<keyword evidence="3" id="KW-0963">Cytoplasm</keyword>
<dbReference type="PROSITE" id="PS50067">
    <property type="entry name" value="KINESIN_MOTOR_2"/>
    <property type="match status" value="1"/>
</dbReference>
<dbReference type="SMART" id="SM00129">
    <property type="entry name" value="KISc"/>
    <property type="match status" value="1"/>
</dbReference>
<dbReference type="SUPFAM" id="SSF49879">
    <property type="entry name" value="SMAD/FHA domain"/>
    <property type="match status" value="1"/>
</dbReference>
<feature type="binding site" evidence="18">
    <location>
        <begin position="97"/>
        <end position="104"/>
    </location>
    <ligand>
        <name>ATP</name>
        <dbReference type="ChEBI" id="CHEBI:30616"/>
    </ligand>
</feature>
<keyword evidence="5" id="KW-0493">Microtubule</keyword>
<keyword evidence="14" id="KW-0968">Cytoplasmic vesicle</keyword>
<dbReference type="GeneID" id="108876384"/>
<dbReference type="Pfam" id="PF16183">
    <property type="entry name" value="Kinesin_assoc"/>
    <property type="match status" value="1"/>
</dbReference>
<evidence type="ECO:0000256" key="16">
    <source>
        <dbReference type="ARBA" id="ARBA00050273"/>
    </source>
</evidence>
<dbReference type="Gene3D" id="6.10.250.2520">
    <property type="match status" value="1"/>
</dbReference>
<dbReference type="InterPro" id="IPR049780">
    <property type="entry name" value="PH_KIFIA_KIFIB"/>
</dbReference>
<dbReference type="FunFam" id="3.40.850.10:FF:000004">
    <property type="entry name" value="Kinesin-like protein isoform 2"/>
    <property type="match status" value="1"/>
</dbReference>
<feature type="region of interest" description="Disordered" evidence="20">
    <location>
        <begin position="1631"/>
        <end position="1673"/>
    </location>
</feature>
<comment type="catalytic activity">
    <reaction evidence="16">
        <text>ATP + H2O + a kinesin associated with a microtubule at position (n) = ADP + phosphate a kinesin associated with a microtubule at position (n+1, toward the plus end).</text>
        <dbReference type="EC" id="5.6.1.3"/>
    </reaction>
</comment>
<evidence type="ECO:0000256" key="12">
    <source>
        <dbReference type="ARBA" id="ARBA00023212"/>
    </source>
</evidence>
<dbReference type="SUPFAM" id="SSF52540">
    <property type="entry name" value="P-loop containing nucleoside triphosphate hydrolases"/>
    <property type="match status" value="1"/>
</dbReference>
<evidence type="ECO:0000256" key="3">
    <source>
        <dbReference type="ARBA" id="ARBA00022490"/>
    </source>
</evidence>
<dbReference type="InterPro" id="IPR001849">
    <property type="entry name" value="PH_domain"/>
</dbReference>
<dbReference type="RefSeq" id="XP_050927133.1">
    <property type="nucleotide sequence ID" value="XM_051071176.1"/>
</dbReference>
<evidence type="ECO:0000256" key="8">
    <source>
        <dbReference type="ARBA" id="ARBA00023018"/>
    </source>
</evidence>
<evidence type="ECO:0000256" key="1">
    <source>
        <dbReference type="ARBA" id="ARBA00004245"/>
    </source>
</evidence>
<dbReference type="Gene3D" id="3.40.850.10">
    <property type="entry name" value="Kinesin motor domain"/>
    <property type="match status" value="1"/>
</dbReference>
<comment type="subcellular location">
    <subcellularLocation>
        <location evidence="1">Cytoplasm</location>
        <location evidence="1">Cytoskeleton</location>
    </subcellularLocation>
    <subcellularLocation>
        <location evidence="2">Cytoplasmic vesicle</location>
        <location evidence="2">Secretory vesicle membrane</location>
    </subcellularLocation>
    <subcellularLocation>
        <location evidence="15">Synapse</location>
    </subcellularLocation>
</comment>
<keyword evidence="6 18" id="KW-0547">Nucleotide-binding</keyword>
<accession>A0AAJ8DQF8</accession>
<feature type="compositionally biased region" description="Polar residues" evidence="20">
    <location>
        <begin position="1657"/>
        <end position="1673"/>
    </location>
</feature>
<feature type="compositionally biased region" description="Acidic residues" evidence="20">
    <location>
        <begin position="722"/>
        <end position="736"/>
    </location>
</feature>
<evidence type="ECO:0000256" key="2">
    <source>
        <dbReference type="ARBA" id="ARBA00004250"/>
    </source>
</evidence>
<feature type="domain" description="Kinesin motor" evidence="22">
    <location>
        <begin position="5"/>
        <end position="349"/>
    </location>
</feature>
<dbReference type="InterPro" id="IPR022140">
    <property type="entry name" value="Kinesin-like_KIF1-typ"/>
</dbReference>
<keyword evidence="8" id="KW-0770">Synapse</keyword>
<evidence type="ECO:0000256" key="10">
    <source>
        <dbReference type="ARBA" id="ARBA00023136"/>
    </source>
</evidence>
<evidence type="ECO:0000256" key="18">
    <source>
        <dbReference type="PROSITE-ProRule" id="PRU00283"/>
    </source>
</evidence>
<dbReference type="InterPro" id="IPR032405">
    <property type="entry name" value="Kinesin_assoc"/>
</dbReference>
<dbReference type="GO" id="GO:0005874">
    <property type="term" value="C:microtubule"/>
    <property type="evidence" value="ECO:0007669"/>
    <property type="project" value="UniProtKB-KW"/>
</dbReference>
<dbReference type="Pfam" id="PF00225">
    <property type="entry name" value="Kinesin"/>
    <property type="match status" value="1"/>
</dbReference>
<dbReference type="GO" id="GO:0008574">
    <property type="term" value="F:plus-end-directed microtubule motor activity"/>
    <property type="evidence" value="ECO:0007669"/>
    <property type="project" value="UniProtKB-EC"/>
</dbReference>
<protein>
    <recommendedName>
        <fullName evidence="17">plus-end-directed kinesin ATPase</fullName>
        <ecNumber evidence="17">5.6.1.3</ecNumber>
    </recommendedName>
</protein>
<dbReference type="PROSITE" id="PS00411">
    <property type="entry name" value="KINESIN_MOTOR_1"/>
    <property type="match status" value="1"/>
</dbReference>
<keyword evidence="11 18" id="KW-0505">Motor protein</keyword>
<evidence type="ECO:0000256" key="7">
    <source>
        <dbReference type="ARBA" id="ARBA00022840"/>
    </source>
</evidence>
<feature type="coiled-coil region" evidence="19">
    <location>
        <begin position="670"/>
        <end position="712"/>
    </location>
</feature>
<dbReference type="InterPro" id="IPR027417">
    <property type="entry name" value="P-loop_NTPase"/>
</dbReference>
<evidence type="ECO:0000256" key="20">
    <source>
        <dbReference type="SAM" id="MobiDB-lite"/>
    </source>
</evidence>
<evidence type="ECO:0000313" key="24">
    <source>
        <dbReference type="RefSeq" id="XP_050927133.1"/>
    </source>
</evidence>
<keyword evidence="4" id="KW-0597">Phosphoprotein</keyword>
<dbReference type="SUPFAM" id="SSF50729">
    <property type="entry name" value="PH domain-like"/>
    <property type="match status" value="1"/>
</dbReference>
<keyword evidence="13" id="KW-0413">Isomerase</keyword>
<feature type="region of interest" description="Disordered" evidence="20">
    <location>
        <begin position="716"/>
        <end position="738"/>
    </location>
</feature>
<dbReference type="EC" id="5.6.1.3" evidence="17"/>
<dbReference type="InterPro" id="IPR019821">
    <property type="entry name" value="Kinesin_motor_CS"/>
</dbReference>
<dbReference type="Pfam" id="PF12473">
    <property type="entry name" value="DUF3694"/>
    <property type="match status" value="1"/>
</dbReference>
<keyword evidence="7 18" id="KW-0067">ATP-binding</keyword>
<dbReference type="InterPro" id="IPR008984">
    <property type="entry name" value="SMAD_FHA_dom_sf"/>
</dbReference>
<dbReference type="Pfam" id="PF00498">
    <property type="entry name" value="FHA"/>
    <property type="match status" value="1"/>
</dbReference>
<evidence type="ECO:0000256" key="19">
    <source>
        <dbReference type="SAM" id="Coils"/>
    </source>
</evidence>
<dbReference type="PRINTS" id="PR00380">
    <property type="entry name" value="KINESINHEAVY"/>
</dbReference>
<evidence type="ECO:0000256" key="4">
    <source>
        <dbReference type="ARBA" id="ARBA00022553"/>
    </source>
</evidence>
<feature type="region of interest" description="Disordered" evidence="20">
    <location>
        <begin position="1526"/>
        <end position="1555"/>
    </location>
</feature>
<dbReference type="Pfam" id="PF00169">
    <property type="entry name" value="PH"/>
    <property type="match status" value="1"/>
</dbReference>
<dbReference type="GO" id="GO:0008017">
    <property type="term" value="F:microtubule binding"/>
    <property type="evidence" value="ECO:0007669"/>
    <property type="project" value="InterPro"/>
</dbReference>
<dbReference type="FunFam" id="2.60.200.20:FF:000001">
    <property type="entry name" value="Kinesin family member 1B"/>
    <property type="match status" value="1"/>
</dbReference>
<gene>
    <name evidence="24" type="primary">kif1b</name>
</gene>
<dbReference type="FunFam" id="2.30.29.30:FF:000023">
    <property type="entry name" value="Kinesin family member 1B"/>
    <property type="match status" value="1"/>
</dbReference>
<dbReference type="InterPro" id="IPR011993">
    <property type="entry name" value="PH-like_dom_sf"/>
</dbReference>
<dbReference type="CTD" id="23095"/>
<dbReference type="GO" id="GO:0005524">
    <property type="term" value="F:ATP binding"/>
    <property type="evidence" value="ECO:0007669"/>
    <property type="project" value="UniProtKB-UniRule"/>
</dbReference>
<keyword evidence="12" id="KW-0206">Cytoskeleton</keyword>
<dbReference type="GO" id="GO:0045202">
    <property type="term" value="C:synapse"/>
    <property type="evidence" value="ECO:0007669"/>
    <property type="project" value="UniProtKB-SubCell"/>
</dbReference>
<feature type="compositionally biased region" description="Low complexity" evidence="20">
    <location>
        <begin position="1532"/>
        <end position="1555"/>
    </location>
</feature>
<evidence type="ECO:0000256" key="5">
    <source>
        <dbReference type="ARBA" id="ARBA00022701"/>
    </source>
</evidence>
<keyword evidence="10" id="KW-0472">Membrane</keyword>
<evidence type="ECO:0000256" key="15">
    <source>
        <dbReference type="ARBA" id="ARBA00034103"/>
    </source>
</evidence>
<dbReference type="InterPro" id="IPR022164">
    <property type="entry name" value="Kinesin-like"/>
</dbReference>
<evidence type="ECO:0000256" key="9">
    <source>
        <dbReference type="ARBA" id="ARBA00023054"/>
    </source>
</evidence>
<dbReference type="CDD" id="cd01233">
    <property type="entry name" value="PH_KIFIA_KIFIB"/>
    <property type="match status" value="1"/>
</dbReference>
<dbReference type="GO" id="GO:0010970">
    <property type="term" value="P:transport along microtubule"/>
    <property type="evidence" value="ECO:0007669"/>
    <property type="project" value="UniProtKB-ARBA"/>
</dbReference>
<evidence type="ECO:0000256" key="17">
    <source>
        <dbReference type="ARBA" id="ARBA00066390"/>
    </source>
</evidence>
<evidence type="ECO:0000259" key="21">
    <source>
        <dbReference type="PROSITE" id="PS50003"/>
    </source>
</evidence>
<dbReference type="Gene3D" id="2.60.200.20">
    <property type="match status" value="1"/>
</dbReference>